<gene>
    <name evidence="2" type="ORF">HNQ85_003514</name>
</gene>
<evidence type="ECO:0000259" key="1">
    <source>
        <dbReference type="Pfam" id="PF02627"/>
    </source>
</evidence>
<dbReference type="EMBL" id="JACDUU010000014">
    <property type="protein sequence ID" value="MBA2873176.1"/>
    <property type="molecule type" value="Genomic_DNA"/>
</dbReference>
<comment type="caution">
    <text evidence="2">The sequence shown here is derived from an EMBL/GenBank/DDBJ whole genome shotgun (WGS) entry which is preliminary data.</text>
</comment>
<dbReference type="Gene3D" id="1.20.1290.10">
    <property type="entry name" value="AhpD-like"/>
    <property type="match status" value="1"/>
</dbReference>
<dbReference type="Proteomes" id="UP000580891">
    <property type="component" value="Unassembled WGS sequence"/>
</dbReference>
<reference evidence="2 3" key="1">
    <citation type="submission" date="2020-07" db="EMBL/GenBank/DDBJ databases">
        <title>Genomic Encyclopedia of Type Strains, Phase IV (KMG-IV): sequencing the most valuable type-strain genomes for metagenomic binning, comparative biology and taxonomic classification.</title>
        <authorList>
            <person name="Goeker M."/>
        </authorList>
    </citation>
    <scope>NUCLEOTIDE SEQUENCE [LARGE SCALE GENOMIC DNA]</scope>
    <source>
        <strain evidence="2 3">DSM 25220</strain>
    </source>
</reference>
<feature type="domain" description="Carboxymuconolactone decarboxylase-like" evidence="1">
    <location>
        <begin position="8"/>
        <end position="76"/>
    </location>
</feature>
<dbReference type="SUPFAM" id="SSF69118">
    <property type="entry name" value="AhpD-like"/>
    <property type="match status" value="1"/>
</dbReference>
<dbReference type="InterPro" id="IPR029032">
    <property type="entry name" value="AhpD-like"/>
</dbReference>
<keyword evidence="2" id="KW-0560">Oxidoreductase</keyword>
<proteinExistence type="predicted"/>
<dbReference type="InterPro" id="IPR003779">
    <property type="entry name" value="CMD-like"/>
</dbReference>
<dbReference type="GO" id="GO:0051920">
    <property type="term" value="F:peroxiredoxin activity"/>
    <property type="evidence" value="ECO:0007669"/>
    <property type="project" value="InterPro"/>
</dbReference>
<dbReference type="RefSeq" id="WP_181538901.1">
    <property type="nucleotide sequence ID" value="NZ_JACDUU010000014.1"/>
</dbReference>
<evidence type="ECO:0000313" key="3">
    <source>
        <dbReference type="Proteomes" id="UP000580891"/>
    </source>
</evidence>
<protein>
    <submittedName>
        <fullName evidence="2">Alkylhydroperoxidase/carboxymuconolactone decarboxylase family protein YurZ</fullName>
    </submittedName>
</protein>
<keyword evidence="2" id="KW-0575">Peroxidase</keyword>
<evidence type="ECO:0000313" key="2">
    <source>
        <dbReference type="EMBL" id="MBA2873176.1"/>
    </source>
</evidence>
<sequence>MLALNNKLQKEFDTFFTEALEGGVLSERDRILVILATALAMEDANTLKNAVLTAKQLGLTNEEIGHISAITVAMRGQKINGLASFNVSTSTNKSSKCCE</sequence>
<organism evidence="2 3">
    <name type="scientific">[Anoxybacillus] calidus</name>
    <dbReference type="NCBI Taxonomy" id="575178"/>
    <lineage>
        <taxon>Bacteria</taxon>
        <taxon>Bacillati</taxon>
        <taxon>Bacillota</taxon>
        <taxon>Bacilli</taxon>
        <taxon>Bacillales</taxon>
        <taxon>Anoxybacillaceae</taxon>
        <taxon>Paranoxybacillus</taxon>
    </lineage>
</organism>
<accession>A0A7W0BY87</accession>
<dbReference type="Pfam" id="PF02627">
    <property type="entry name" value="CMD"/>
    <property type="match status" value="1"/>
</dbReference>
<name>A0A7W0BY87_9BACL</name>
<dbReference type="AlphaFoldDB" id="A0A7W0BY87"/>
<keyword evidence="3" id="KW-1185">Reference proteome</keyword>